<dbReference type="Proteomes" id="UP000176191">
    <property type="component" value="Unassembled WGS sequence"/>
</dbReference>
<comment type="caution">
    <text evidence="2">The sequence shown here is derived from an EMBL/GenBank/DDBJ whole genome shotgun (WGS) entry which is preliminary data.</text>
</comment>
<name>A0A1F5F740_9BACT</name>
<reference evidence="2 3" key="1">
    <citation type="journal article" date="2016" name="Nat. Commun.">
        <title>Thousands of microbial genomes shed light on interconnected biogeochemical processes in an aquifer system.</title>
        <authorList>
            <person name="Anantharaman K."/>
            <person name="Brown C.T."/>
            <person name="Hug L.A."/>
            <person name="Sharon I."/>
            <person name="Castelle C.J."/>
            <person name="Probst A.J."/>
            <person name="Thomas B.C."/>
            <person name="Singh A."/>
            <person name="Wilkins M.J."/>
            <person name="Karaoz U."/>
            <person name="Brodie E.L."/>
            <person name="Williams K.H."/>
            <person name="Hubbard S.S."/>
            <person name="Banfield J.F."/>
        </authorList>
    </citation>
    <scope>NUCLEOTIDE SEQUENCE [LARGE SCALE GENOMIC DNA]</scope>
</reference>
<dbReference type="Pfam" id="PF00534">
    <property type="entry name" value="Glycos_transf_1"/>
    <property type="match status" value="1"/>
</dbReference>
<dbReference type="SUPFAM" id="SSF53756">
    <property type="entry name" value="UDP-Glycosyltransferase/glycogen phosphorylase"/>
    <property type="match status" value="1"/>
</dbReference>
<evidence type="ECO:0000259" key="1">
    <source>
        <dbReference type="Pfam" id="PF00534"/>
    </source>
</evidence>
<sequence>MSTKKIAIFQNLPTGGGNTIYEEIKRYLDSKYKVQVFSDNISNNDVSLINILIYSFKNFFFPKKRIIDEINSSDIFIGFHSWITKSPIYMRGIRIPKIYFCNETMREFYEYSHKKIQTPKEKIINFIRLPLKYFNYINTRSSDIIISDSKKTNINISKAYGVTSKIIYPGVNIPIYRSRSIRKKNQIISVGAINRLKGFEVIVKSTGMIPKNRRPKLLIVGNGSNISYEKYLIKLAMELSVDLSIKVNISNKQLNQHYSESQLFVYTPIEEPFGMVVLEAMSYGLPIVASNTGGYTEILDKKTGILVEARDPKLISVAIKTILGNKSLYNTYAKHVKQVAKRFSYNRVLQQLDNIIHHLQ</sequence>
<accession>A0A1F5F740</accession>
<feature type="domain" description="Glycosyl transferase family 1" evidence="1">
    <location>
        <begin position="182"/>
        <end position="337"/>
    </location>
</feature>
<dbReference type="AlphaFoldDB" id="A0A1F5F740"/>
<dbReference type="PANTHER" id="PTHR45947:SF3">
    <property type="entry name" value="SULFOQUINOVOSYL TRANSFERASE SQD2"/>
    <property type="match status" value="1"/>
</dbReference>
<gene>
    <name evidence="2" type="ORF">A2228_00980</name>
</gene>
<dbReference type="EMBL" id="MFAK01000005">
    <property type="protein sequence ID" value="OGD75426.1"/>
    <property type="molecule type" value="Genomic_DNA"/>
</dbReference>
<dbReference type="InterPro" id="IPR050194">
    <property type="entry name" value="Glycosyltransferase_grp1"/>
</dbReference>
<proteinExistence type="predicted"/>
<dbReference type="CDD" id="cd03801">
    <property type="entry name" value="GT4_PimA-like"/>
    <property type="match status" value="1"/>
</dbReference>
<evidence type="ECO:0000313" key="3">
    <source>
        <dbReference type="Proteomes" id="UP000176191"/>
    </source>
</evidence>
<dbReference type="InterPro" id="IPR001296">
    <property type="entry name" value="Glyco_trans_1"/>
</dbReference>
<dbReference type="PANTHER" id="PTHR45947">
    <property type="entry name" value="SULFOQUINOVOSYL TRANSFERASE SQD2"/>
    <property type="match status" value="1"/>
</dbReference>
<dbReference type="Gene3D" id="3.40.50.2000">
    <property type="entry name" value="Glycogen Phosphorylase B"/>
    <property type="match status" value="2"/>
</dbReference>
<protein>
    <recommendedName>
        <fullName evidence="1">Glycosyl transferase family 1 domain-containing protein</fullName>
    </recommendedName>
</protein>
<dbReference type="GO" id="GO:0016757">
    <property type="term" value="F:glycosyltransferase activity"/>
    <property type="evidence" value="ECO:0007669"/>
    <property type="project" value="InterPro"/>
</dbReference>
<evidence type="ECO:0000313" key="2">
    <source>
        <dbReference type="EMBL" id="OGD75426.1"/>
    </source>
</evidence>
<organism evidence="2 3">
    <name type="scientific">Candidatus Collierbacteria bacterium RIFOXYA2_FULL_46_10</name>
    <dbReference type="NCBI Taxonomy" id="1817726"/>
    <lineage>
        <taxon>Bacteria</taxon>
        <taxon>Candidatus Collieribacteriota</taxon>
    </lineage>
</organism>